<evidence type="ECO:0000313" key="1">
    <source>
        <dbReference type="EMBL" id="TLU72810.1"/>
    </source>
</evidence>
<evidence type="ECO:0000313" key="2">
    <source>
        <dbReference type="Proteomes" id="UP000305654"/>
    </source>
</evidence>
<dbReference type="Proteomes" id="UP000305654">
    <property type="component" value="Unassembled WGS sequence"/>
</dbReference>
<gene>
    <name evidence="1" type="ORF">FE263_12405</name>
</gene>
<organism evidence="1 2">
    <name type="scientific">Lichenicoccus roseus</name>
    <dbReference type="NCBI Taxonomy" id="2683649"/>
    <lineage>
        <taxon>Bacteria</taxon>
        <taxon>Pseudomonadati</taxon>
        <taxon>Pseudomonadota</taxon>
        <taxon>Alphaproteobacteria</taxon>
        <taxon>Acetobacterales</taxon>
        <taxon>Acetobacteraceae</taxon>
        <taxon>Lichenicoccus</taxon>
    </lineage>
</organism>
<sequence length="332" mass="32172">MPAEAAGGLLAWNSSNGLAELDFWNLSTAPVLSHRFLQRTIASLNVATSQTTVGTTLTFASVSQSGGGAVLVGMTVSGSGIASGCTVAAVTGTTVTLSSPTTSIVAAGTSISFPSTASAGGVATTGVPAVLMDISPAGNVTAYGNLAATGAAFSGPINLQQVAASLMLYGAGSGGYGFGVSSYELTAFIGPASSFALRSPGYAGPIVWKVDSAGNATTTGTLTVTGTTKLATYAPSIAPAVSAAGNTPAAATALAAATNIITSCAFGAGVILPVPANPGQIHIVRNRGTNALLVYPQGGAVIEANAPSAGTTIAPGAGTTFIATTTTSWTFG</sequence>
<accession>A0A5R9J5A2</accession>
<comment type="caution">
    <text evidence="1">The sequence shown here is derived from an EMBL/GenBank/DDBJ whole genome shotgun (WGS) entry which is preliminary data.</text>
</comment>
<name>A0A5R9J5A2_9PROT</name>
<dbReference type="EMBL" id="VCDI01000003">
    <property type="protein sequence ID" value="TLU72810.1"/>
    <property type="molecule type" value="Genomic_DNA"/>
</dbReference>
<protein>
    <submittedName>
        <fullName evidence="1">Uncharacterized protein</fullName>
    </submittedName>
</protein>
<dbReference type="AlphaFoldDB" id="A0A5R9J5A2"/>
<keyword evidence="2" id="KW-1185">Reference proteome</keyword>
<reference evidence="1 2" key="1">
    <citation type="submission" date="2019-05" db="EMBL/GenBank/DDBJ databases">
        <authorList>
            <person name="Pankratov T."/>
            <person name="Grouzdev D."/>
        </authorList>
    </citation>
    <scope>NUCLEOTIDE SEQUENCE [LARGE SCALE GENOMIC DNA]</scope>
    <source>
        <strain evidence="1 2">KEBCLARHB70R</strain>
    </source>
</reference>
<proteinExistence type="predicted"/>